<evidence type="ECO:0000256" key="4">
    <source>
        <dbReference type="ARBA" id="ARBA00023277"/>
    </source>
</evidence>
<gene>
    <name evidence="7" type="primary">nagA</name>
    <name evidence="7" type="ORF">ACFQO8_12440</name>
</gene>
<comment type="similarity">
    <text evidence="1 5">Belongs to the metallo-dependent hydrolases superfamily. NagA family.</text>
</comment>
<evidence type="ECO:0000256" key="5">
    <source>
        <dbReference type="PIRNR" id="PIRNR038994"/>
    </source>
</evidence>
<keyword evidence="2" id="KW-0479">Metal-binding</keyword>
<evidence type="ECO:0000313" key="8">
    <source>
        <dbReference type="Proteomes" id="UP001596439"/>
    </source>
</evidence>
<feature type="domain" description="Amidohydrolase-related" evidence="6">
    <location>
        <begin position="64"/>
        <end position="387"/>
    </location>
</feature>
<dbReference type="InterPro" id="IPR003764">
    <property type="entry name" value="GlcNAc_6-P_deAcase"/>
</dbReference>
<dbReference type="NCBIfam" id="TIGR00221">
    <property type="entry name" value="nagA"/>
    <property type="match status" value="1"/>
</dbReference>
<dbReference type="PANTHER" id="PTHR11113:SF14">
    <property type="entry name" value="N-ACETYLGLUCOSAMINE-6-PHOSPHATE DEACETYLASE"/>
    <property type="match status" value="1"/>
</dbReference>
<dbReference type="RefSeq" id="WP_214790762.1">
    <property type="nucleotide sequence ID" value="NZ_JANIEL010000086.1"/>
</dbReference>
<dbReference type="InterPro" id="IPR011059">
    <property type="entry name" value="Metal-dep_hydrolase_composite"/>
</dbReference>
<dbReference type="InterPro" id="IPR032466">
    <property type="entry name" value="Metal_Hydrolase"/>
</dbReference>
<protein>
    <submittedName>
        <fullName evidence="7">N-acetylglucosamine-6-phosphate deacetylase</fullName>
        <ecNumber evidence="7">3.5.1.25</ecNumber>
    </submittedName>
</protein>
<dbReference type="SUPFAM" id="SSF51556">
    <property type="entry name" value="Metallo-dependent hydrolases"/>
    <property type="match status" value="1"/>
</dbReference>
<dbReference type="PIRSF" id="PIRSF038994">
    <property type="entry name" value="NagA"/>
    <property type="match status" value="1"/>
</dbReference>
<dbReference type="Proteomes" id="UP001596439">
    <property type="component" value="Unassembled WGS sequence"/>
</dbReference>
<sequence length="395" mass="43250">MITWRKTKRSGEPVGTLINAHIVSAEQTWERGYIRWNGQSIDEIGSMEQFVQRDENVIDVSGALVTPGLIDIHIHGGYEVDTMDADESRLRQLSEDMLQEGVTSFFATTITQSKEAIEQALTAVRNVMATEDTTIAGIHLEGPFVNVEMAGAQPAEHIIDPDAEQFRKWQQLAGGHIRLVTYAPERPGAREFEEALRESGAIGSAGHTSATFEENKQVGVKHGTHLYNQMRGLHHREPGTVGYCLLEKGVMAEIIPDGIHSRPEMVDFAYRLKGANELVVITDAMRAKGLPDGQYELGGQPVIVEGGAARLEAGNLAGSVLTMDAAFRNIQAYTGCTVEEAVKMTATNAAKEFGLTTKGDIKSGFDADLVVWDDTAHVQMTIVKGNIAYEREDQR</sequence>
<dbReference type="InterPro" id="IPR006680">
    <property type="entry name" value="Amidohydro-rel"/>
</dbReference>
<comment type="caution">
    <text evidence="7">The sequence shown here is derived from an EMBL/GenBank/DDBJ whole genome shotgun (WGS) entry which is preliminary data.</text>
</comment>
<evidence type="ECO:0000256" key="2">
    <source>
        <dbReference type="ARBA" id="ARBA00022723"/>
    </source>
</evidence>
<dbReference type="CDD" id="cd00854">
    <property type="entry name" value="NagA"/>
    <property type="match status" value="1"/>
</dbReference>
<dbReference type="SUPFAM" id="SSF51338">
    <property type="entry name" value="Composite domain of metallo-dependent hydrolases"/>
    <property type="match status" value="1"/>
</dbReference>
<dbReference type="GO" id="GO:0008448">
    <property type="term" value="F:N-acetylglucosamine-6-phosphate deacetylase activity"/>
    <property type="evidence" value="ECO:0007669"/>
    <property type="project" value="UniProtKB-EC"/>
</dbReference>
<keyword evidence="8" id="KW-1185">Reference proteome</keyword>
<dbReference type="EC" id="3.5.1.25" evidence="7"/>
<dbReference type="PANTHER" id="PTHR11113">
    <property type="entry name" value="N-ACETYLGLUCOSAMINE-6-PHOSPHATE DEACETYLASE"/>
    <property type="match status" value="1"/>
</dbReference>
<keyword evidence="3 5" id="KW-0378">Hydrolase</keyword>
<proteinExistence type="inferred from homology"/>
<dbReference type="Pfam" id="PF01979">
    <property type="entry name" value="Amidohydro_1"/>
    <property type="match status" value="1"/>
</dbReference>
<name>A0ABW2PN80_9BACL</name>
<accession>A0ABW2PN80</accession>
<evidence type="ECO:0000256" key="1">
    <source>
        <dbReference type="ARBA" id="ARBA00010716"/>
    </source>
</evidence>
<organism evidence="7 8">
    <name type="scientific">Exiguobacterium aestuarii</name>
    <dbReference type="NCBI Taxonomy" id="273527"/>
    <lineage>
        <taxon>Bacteria</taxon>
        <taxon>Bacillati</taxon>
        <taxon>Bacillota</taxon>
        <taxon>Bacilli</taxon>
        <taxon>Bacillales</taxon>
        <taxon>Bacillales Family XII. Incertae Sedis</taxon>
        <taxon>Exiguobacterium</taxon>
    </lineage>
</organism>
<evidence type="ECO:0000313" key="7">
    <source>
        <dbReference type="EMBL" id="MFC7390943.1"/>
    </source>
</evidence>
<keyword evidence="4 5" id="KW-0119">Carbohydrate metabolism</keyword>
<dbReference type="Gene3D" id="3.20.20.140">
    <property type="entry name" value="Metal-dependent hydrolases"/>
    <property type="match status" value="1"/>
</dbReference>
<evidence type="ECO:0000256" key="3">
    <source>
        <dbReference type="ARBA" id="ARBA00022801"/>
    </source>
</evidence>
<reference evidence="8" key="1">
    <citation type="journal article" date="2019" name="Int. J. Syst. Evol. Microbiol.">
        <title>The Global Catalogue of Microorganisms (GCM) 10K type strain sequencing project: providing services to taxonomists for standard genome sequencing and annotation.</title>
        <authorList>
            <consortium name="The Broad Institute Genomics Platform"/>
            <consortium name="The Broad Institute Genome Sequencing Center for Infectious Disease"/>
            <person name="Wu L."/>
            <person name="Ma J."/>
        </authorList>
    </citation>
    <scope>NUCLEOTIDE SEQUENCE [LARGE SCALE GENOMIC DNA]</scope>
    <source>
        <strain evidence="8">CCUG 55590</strain>
    </source>
</reference>
<dbReference type="Gene3D" id="2.30.40.10">
    <property type="entry name" value="Urease, subunit C, domain 1"/>
    <property type="match status" value="1"/>
</dbReference>
<dbReference type="EMBL" id="JBHTCE010000003">
    <property type="protein sequence ID" value="MFC7390943.1"/>
    <property type="molecule type" value="Genomic_DNA"/>
</dbReference>
<evidence type="ECO:0000259" key="6">
    <source>
        <dbReference type="Pfam" id="PF01979"/>
    </source>
</evidence>